<sequence length="903" mass="96933">MAPPRGAIKWPPNIHDHSLELTREFDRLCNKPSTQTKQTISYAELLEFGAGVQRLHEKLMDSSIVPIRQTAQADMNYTGQRTENGSTQYPYITQPSRGVPSPYTNSTPPVQRRGSGYTPSAFAQQPASGQVDGTINRVSMNGTTLAHSSAGNAPAKEEPQVPIYGVPSTTTHASSASYIQRMGQASGAAQPSSSQELASRSGISPVAHSTLFSGFSPATQDMLKNAGVDLSSRAPRGVPPVAPADRASFIENLSPSTSTKEIIDRASRAQIGLRLQPAITATANNFQTPGTFPSRPDSRPMQYRVADQRLEQPGAMQSARSSFTPPASLAFGQPVPSTSERAVPSPYVQNGTQQPITRPEMQSTMQPEKGSENHPVRDAEHSIQQPGSQTESRPATQPEQRPEIASQQQPDRQSEVRPSRQQEAIPGVQTTAQPKPSSSTQPFLQRNTAASNQNAMVRTFSFGSVSTLTDQEETPEPISPEDGPVDPTHPMPIQEFQPDPEDVQSEPEVQQVPRRVRQKSKPELKGIQEARRQSTRTTSNTPSTYNLKLLAGTALHTPTKYLAKHIPNVTRKPKATPSTLTATPDTSLSLAESRISSRSTSRQTSTKGKAAAPRAAAPVSSRPRRRVRGPTKVGGMEAGERVLMAFNEAQARMKIKGSTRLERIIIAMNNDDAVKRNGMAQLTPPESISGSKGTTPQDAIAIDSSPSVQSDGETSNNGRKRKWSSSLGSGVEEVEVQQSTANSGRIELGSPQDSTEENALHWANRAERAGGRFVPKDKEAVPKKKRNRFQARSSTAASDAPVTPTAFAAFVAPKTTSNKRTRSSAFGAEVPATPPAPAASKAAASTRTRSSVAGSKASATPKVSPNSGTADQQVTSRGRTVRASTKVKQNLEMRDRGVVDDDD</sequence>
<reference evidence="2" key="1">
    <citation type="journal article" date="2020" name="Stud. Mycol.">
        <title>101 Dothideomycetes genomes: a test case for predicting lifestyles and emergence of pathogens.</title>
        <authorList>
            <person name="Haridas S."/>
            <person name="Albert R."/>
            <person name="Binder M."/>
            <person name="Bloem J."/>
            <person name="Labutti K."/>
            <person name="Salamov A."/>
            <person name="Andreopoulos B."/>
            <person name="Baker S."/>
            <person name="Barry K."/>
            <person name="Bills G."/>
            <person name="Bluhm B."/>
            <person name="Cannon C."/>
            <person name="Castanera R."/>
            <person name="Culley D."/>
            <person name="Daum C."/>
            <person name="Ezra D."/>
            <person name="Gonzalez J."/>
            <person name="Henrissat B."/>
            <person name="Kuo A."/>
            <person name="Liang C."/>
            <person name="Lipzen A."/>
            <person name="Lutzoni F."/>
            <person name="Magnuson J."/>
            <person name="Mondo S."/>
            <person name="Nolan M."/>
            <person name="Ohm R."/>
            <person name="Pangilinan J."/>
            <person name="Park H.-J."/>
            <person name="Ramirez L."/>
            <person name="Alfaro M."/>
            <person name="Sun H."/>
            <person name="Tritt A."/>
            <person name="Yoshinaga Y."/>
            <person name="Zwiers L.-H."/>
            <person name="Turgeon B."/>
            <person name="Goodwin S."/>
            <person name="Spatafora J."/>
            <person name="Crous P."/>
            <person name="Grigoriev I."/>
        </authorList>
    </citation>
    <scope>NUCLEOTIDE SEQUENCE</scope>
    <source>
        <strain evidence="2">CBS 269.34</strain>
    </source>
</reference>
<feature type="region of interest" description="Disordered" evidence="1">
    <location>
        <begin position="564"/>
        <end position="632"/>
    </location>
</feature>
<feature type="region of interest" description="Disordered" evidence="1">
    <location>
        <begin position="466"/>
        <end position="545"/>
    </location>
</feature>
<feature type="compositionally biased region" description="Basic and acidic residues" evidence="1">
    <location>
        <begin position="520"/>
        <end position="532"/>
    </location>
</feature>
<dbReference type="EMBL" id="MU004194">
    <property type="protein sequence ID" value="KAF2491951.1"/>
    <property type="molecule type" value="Genomic_DNA"/>
</dbReference>
<feature type="compositionally biased region" description="Low complexity" evidence="1">
    <location>
        <begin position="838"/>
        <end position="853"/>
    </location>
</feature>
<organism evidence="2 3">
    <name type="scientific">Lophium mytilinum</name>
    <dbReference type="NCBI Taxonomy" id="390894"/>
    <lineage>
        <taxon>Eukaryota</taxon>
        <taxon>Fungi</taxon>
        <taxon>Dikarya</taxon>
        <taxon>Ascomycota</taxon>
        <taxon>Pezizomycotina</taxon>
        <taxon>Dothideomycetes</taxon>
        <taxon>Pleosporomycetidae</taxon>
        <taxon>Mytilinidiales</taxon>
        <taxon>Mytilinidiaceae</taxon>
        <taxon>Lophium</taxon>
    </lineage>
</organism>
<feature type="compositionally biased region" description="Polar residues" evidence="1">
    <location>
        <begin position="80"/>
        <end position="109"/>
    </location>
</feature>
<feature type="compositionally biased region" description="Polar residues" evidence="1">
    <location>
        <begin position="347"/>
        <end position="366"/>
    </location>
</feature>
<protein>
    <submittedName>
        <fullName evidence="2">Uncharacterized protein</fullName>
    </submittedName>
</protein>
<feature type="compositionally biased region" description="Basic and acidic residues" evidence="1">
    <location>
        <begin position="764"/>
        <end position="782"/>
    </location>
</feature>
<feature type="compositionally biased region" description="Polar residues" evidence="1">
    <location>
        <begin position="576"/>
        <end position="585"/>
    </location>
</feature>
<feature type="region of interest" description="Disordered" evidence="1">
    <location>
        <begin position="681"/>
        <end position="903"/>
    </location>
</feature>
<feature type="compositionally biased region" description="Polar residues" evidence="1">
    <location>
        <begin position="117"/>
        <end position="151"/>
    </location>
</feature>
<feature type="compositionally biased region" description="Polar residues" evidence="1">
    <location>
        <begin position="428"/>
        <end position="454"/>
    </location>
</feature>
<proteinExistence type="predicted"/>
<accession>A0A6A6QIB0</accession>
<dbReference type="OrthoDB" id="10506413at2759"/>
<feature type="compositionally biased region" description="Low complexity" evidence="1">
    <location>
        <begin position="724"/>
        <end position="739"/>
    </location>
</feature>
<dbReference type="AlphaFoldDB" id="A0A6A6QIB0"/>
<evidence type="ECO:0000313" key="3">
    <source>
        <dbReference type="Proteomes" id="UP000799750"/>
    </source>
</evidence>
<evidence type="ECO:0000256" key="1">
    <source>
        <dbReference type="SAM" id="MobiDB-lite"/>
    </source>
</evidence>
<feature type="compositionally biased region" description="Basic and acidic residues" evidence="1">
    <location>
        <begin position="889"/>
        <end position="903"/>
    </location>
</feature>
<dbReference type="Proteomes" id="UP000799750">
    <property type="component" value="Unassembled WGS sequence"/>
</dbReference>
<gene>
    <name evidence="2" type="ORF">BU16DRAFT_541897</name>
</gene>
<feature type="compositionally biased region" description="Polar residues" evidence="1">
    <location>
        <begin position="382"/>
        <end position="411"/>
    </location>
</feature>
<feature type="compositionally biased region" description="Polar residues" evidence="1">
    <location>
        <begin position="535"/>
        <end position="545"/>
    </location>
</feature>
<feature type="region of interest" description="Disordered" evidence="1">
    <location>
        <begin position="182"/>
        <end position="201"/>
    </location>
</feature>
<evidence type="ECO:0000313" key="2">
    <source>
        <dbReference type="EMBL" id="KAF2491951.1"/>
    </source>
</evidence>
<feature type="region of interest" description="Disordered" evidence="1">
    <location>
        <begin position="80"/>
        <end position="170"/>
    </location>
</feature>
<name>A0A6A6QIB0_9PEZI</name>
<keyword evidence="3" id="KW-1185">Reference proteome</keyword>
<feature type="compositionally biased region" description="Low complexity" evidence="1">
    <location>
        <begin position="183"/>
        <end position="195"/>
    </location>
</feature>
<feature type="region of interest" description="Disordered" evidence="1">
    <location>
        <begin position="311"/>
        <end position="454"/>
    </location>
</feature>
<feature type="compositionally biased region" description="Polar residues" evidence="1">
    <location>
        <begin position="704"/>
        <end position="717"/>
    </location>
</feature>
<feature type="compositionally biased region" description="Low complexity" evidence="1">
    <location>
        <begin position="586"/>
        <end position="621"/>
    </location>
</feature>
<feature type="compositionally biased region" description="Basic and acidic residues" evidence="1">
    <location>
        <begin position="369"/>
        <end position="381"/>
    </location>
</feature>
<feature type="compositionally biased region" description="Polar residues" evidence="1">
    <location>
        <begin position="857"/>
        <end position="888"/>
    </location>
</feature>
<feature type="compositionally biased region" description="Polar residues" evidence="1">
    <location>
        <begin position="684"/>
        <end position="697"/>
    </location>
</feature>